<dbReference type="AlphaFoldDB" id="A0A5J5J2Q0"/>
<accession>A0A5J5J2Q0</accession>
<keyword evidence="3" id="KW-1185">Reference proteome</keyword>
<reference evidence="3" key="1">
    <citation type="submission" date="2019-09" db="EMBL/GenBank/DDBJ databases">
        <title>Mumia zhuanghuii sp. nov. isolated from the intestinal contents of plateau pika (Ochotona curzoniae) in the Qinghai-Tibet plateau of China.</title>
        <authorList>
            <person name="Tian Z."/>
        </authorList>
    </citation>
    <scope>NUCLEOTIDE SEQUENCE [LARGE SCALE GENOMIC DNA]</scope>
    <source>
        <strain evidence="3">JCM 30598</strain>
    </source>
</reference>
<evidence type="ECO:0000313" key="2">
    <source>
        <dbReference type="EMBL" id="KAA9107959.1"/>
    </source>
</evidence>
<dbReference type="Proteomes" id="UP000325827">
    <property type="component" value="Unassembled WGS sequence"/>
</dbReference>
<sequence length="73" mass="8255">MEPGHQTPRFERVDLRSTTLPLKARLEEDPNDEGTREALVSIYRQAGHLDQAGRYAIGLPGEPRNKDSALTRR</sequence>
<organism evidence="2 3">
    <name type="scientific">Microbacterium rhizomatis</name>
    <dbReference type="NCBI Taxonomy" id="1631477"/>
    <lineage>
        <taxon>Bacteria</taxon>
        <taxon>Bacillati</taxon>
        <taxon>Actinomycetota</taxon>
        <taxon>Actinomycetes</taxon>
        <taxon>Micrococcales</taxon>
        <taxon>Microbacteriaceae</taxon>
        <taxon>Microbacterium</taxon>
    </lineage>
</organism>
<evidence type="ECO:0000313" key="3">
    <source>
        <dbReference type="Proteomes" id="UP000325827"/>
    </source>
</evidence>
<feature type="compositionally biased region" description="Basic and acidic residues" evidence="1">
    <location>
        <begin position="63"/>
        <end position="73"/>
    </location>
</feature>
<dbReference type="OrthoDB" id="5123861at2"/>
<proteinExistence type="predicted"/>
<dbReference type="EMBL" id="VYSA01000002">
    <property type="protein sequence ID" value="KAA9107959.1"/>
    <property type="molecule type" value="Genomic_DNA"/>
</dbReference>
<evidence type="ECO:0000256" key="1">
    <source>
        <dbReference type="SAM" id="MobiDB-lite"/>
    </source>
</evidence>
<feature type="region of interest" description="Disordered" evidence="1">
    <location>
        <begin position="54"/>
        <end position="73"/>
    </location>
</feature>
<gene>
    <name evidence="2" type="ORF">F6B43_11075</name>
</gene>
<protein>
    <submittedName>
        <fullName evidence="2">Uncharacterized protein</fullName>
    </submittedName>
</protein>
<name>A0A5J5J2Q0_9MICO</name>
<dbReference type="RefSeq" id="WP_150448989.1">
    <property type="nucleotide sequence ID" value="NZ_VYSA01000002.1"/>
</dbReference>
<comment type="caution">
    <text evidence="2">The sequence shown here is derived from an EMBL/GenBank/DDBJ whole genome shotgun (WGS) entry which is preliminary data.</text>
</comment>